<reference evidence="9" key="1">
    <citation type="submission" date="2021-05" db="EMBL/GenBank/DDBJ databases">
        <title>A free-living protist that lacks canonical eukaryotic 1 DNA replication and segregation systems.</title>
        <authorList>
            <person name="Salas-Leiva D.E."/>
            <person name="Tromer E.C."/>
            <person name="Curtis B.A."/>
            <person name="Jerlstrom-Hultqvist J."/>
            <person name="Kolisko M."/>
            <person name="Yi Z."/>
            <person name="Salas-Leiva J.S."/>
            <person name="Gallot-Lavallee L."/>
            <person name="Kops G.J.P.L."/>
            <person name="Archibald J.M."/>
            <person name="Simpson A.G.B."/>
            <person name="Roger A.J."/>
        </authorList>
    </citation>
    <scope>NUCLEOTIDE SEQUENCE</scope>
    <source>
        <strain evidence="9">BICM</strain>
    </source>
</reference>
<evidence type="ECO:0000256" key="2">
    <source>
        <dbReference type="ARBA" id="ARBA00022485"/>
    </source>
</evidence>
<comment type="caution">
    <text evidence="9">The sequence shown here is derived from an EMBL/GenBank/DDBJ whole genome shotgun (WGS) entry which is preliminary data.</text>
</comment>
<dbReference type="GO" id="GO:0046872">
    <property type="term" value="F:metal ion binding"/>
    <property type="evidence" value="ECO:0007669"/>
    <property type="project" value="UniProtKB-KW"/>
</dbReference>
<keyword evidence="2" id="KW-0004">4Fe-4S</keyword>
<evidence type="ECO:0000256" key="4">
    <source>
        <dbReference type="ARBA" id="ARBA00022705"/>
    </source>
</evidence>
<dbReference type="GO" id="GO:0005658">
    <property type="term" value="C:alpha DNA polymerase:primase complex"/>
    <property type="evidence" value="ECO:0007669"/>
    <property type="project" value="TreeGrafter"/>
</dbReference>
<sequence>MFSNRSKSSSGARSNATFLTLYNLISGKEDFTFQDEQEQRVMDWATKRRNVLLEIDTIFTRNSDEAISTTETIHQVTKATEFESFREECNANPHMDRVSYLALLYSYRNSSAEKDWWSRNESRLFRVRMSLVKFMVESKRDLVLSSGLFYALPQFKAMKAEQNKASTPNKRTALPDFIESLPDDYVVGKFSVASLLAPRSDCVMYKGNVFIPKTSIDDVVGLVFDLQQTFNAYVAPERPFLIRPSAKLQAMMDRIAEMGLTTTDSAMFETKVNANMTAAVFQQGCLGGNNKYAAPVHPPCITAMFHALLENHKLYHHGRFQLYLYLKGIGMPMEEAINMMRTLMVHAKSGIDVTGFQKNYEYNIRHSYGKEGSRKSYGAMSCMKSMKTPNPSNVSEVHGCPLEQKLRGTEGETHLDGEFLSLLFKRYIAHAPGINMTESQFTERMNGQLGSGNVQQACQELFFMSQGPQSAQYIDAATHPTLWHRCAAACQSSSADLEDIAM</sequence>
<dbReference type="GO" id="GO:0006269">
    <property type="term" value="P:DNA replication, synthesis of primer"/>
    <property type="evidence" value="ECO:0007669"/>
    <property type="project" value="UniProtKB-KW"/>
</dbReference>
<proteinExistence type="predicted"/>
<dbReference type="EMBL" id="JAHDYR010000025">
    <property type="protein sequence ID" value="KAG9393135.1"/>
    <property type="molecule type" value="Genomic_DNA"/>
</dbReference>
<feature type="domain" description="DNA primase large subunit C-terminal" evidence="8">
    <location>
        <begin position="295"/>
        <end position="470"/>
    </location>
</feature>
<protein>
    <submittedName>
        <fullName evidence="9">DNA primase large subunit PRIM2</fullName>
    </submittedName>
</protein>
<dbReference type="Gene3D" id="1.20.930.80">
    <property type="match status" value="1"/>
</dbReference>
<evidence type="ECO:0000256" key="1">
    <source>
        <dbReference type="ARBA" id="ARBA00001966"/>
    </source>
</evidence>
<evidence type="ECO:0000259" key="8">
    <source>
        <dbReference type="Pfam" id="PF04104"/>
    </source>
</evidence>
<keyword evidence="3" id="KW-0639">Primosome</keyword>
<evidence type="ECO:0000256" key="5">
    <source>
        <dbReference type="ARBA" id="ARBA00022723"/>
    </source>
</evidence>
<dbReference type="AlphaFoldDB" id="A0A8J6AW89"/>
<keyword evidence="6" id="KW-0408">Iron</keyword>
<dbReference type="OrthoDB" id="421393at2759"/>
<gene>
    <name evidence="9" type="ORF">J8273_3264</name>
</gene>
<dbReference type="InterPro" id="IPR058560">
    <property type="entry name" value="DNA_primase_C"/>
</dbReference>
<evidence type="ECO:0000256" key="6">
    <source>
        <dbReference type="ARBA" id="ARBA00023004"/>
    </source>
</evidence>
<evidence type="ECO:0000256" key="7">
    <source>
        <dbReference type="ARBA" id="ARBA00023014"/>
    </source>
</evidence>
<keyword evidence="5" id="KW-0479">Metal-binding</keyword>
<evidence type="ECO:0000256" key="3">
    <source>
        <dbReference type="ARBA" id="ARBA00022515"/>
    </source>
</evidence>
<keyword evidence="10" id="KW-1185">Reference proteome</keyword>
<dbReference type="PANTHER" id="PTHR10537:SF3">
    <property type="entry name" value="DNA PRIMASE LARGE SUBUNIT"/>
    <property type="match status" value="1"/>
</dbReference>
<dbReference type="InterPro" id="IPR007238">
    <property type="entry name" value="DNA_primase_lsu_euk/arc"/>
</dbReference>
<dbReference type="Pfam" id="PF04104">
    <property type="entry name" value="DNA_primase_lrg"/>
    <property type="match status" value="1"/>
</dbReference>
<evidence type="ECO:0000313" key="9">
    <source>
        <dbReference type="EMBL" id="KAG9393135.1"/>
    </source>
</evidence>
<evidence type="ECO:0000313" key="10">
    <source>
        <dbReference type="Proteomes" id="UP000717585"/>
    </source>
</evidence>
<keyword evidence="7" id="KW-0411">Iron-sulfur</keyword>
<dbReference type="PANTHER" id="PTHR10537">
    <property type="entry name" value="DNA PRIMASE LARGE SUBUNIT"/>
    <property type="match status" value="1"/>
</dbReference>
<comment type="cofactor">
    <cofactor evidence="1">
        <name>[4Fe-4S] cluster</name>
        <dbReference type="ChEBI" id="CHEBI:49883"/>
    </cofactor>
</comment>
<keyword evidence="4" id="KW-0235">DNA replication</keyword>
<dbReference type="GO" id="GO:0006270">
    <property type="term" value="P:DNA replication initiation"/>
    <property type="evidence" value="ECO:0007669"/>
    <property type="project" value="TreeGrafter"/>
</dbReference>
<dbReference type="Proteomes" id="UP000717585">
    <property type="component" value="Unassembled WGS sequence"/>
</dbReference>
<organism evidence="9 10">
    <name type="scientific">Carpediemonas membranifera</name>
    <dbReference type="NCBI Taxonomy" id="201153"/>
    <lineage>
        <taxon>Eukaryota</taxon>
        <taxon>Metamonada</taxon>
        <taxon>Carpediemonas-like organisms</taxon>
        <taxon>Carpediemonas</taxon>
    </lineage>
</organism>
<dbReference type="GO" id="GO:0051539">
    <property type="term" value="F:4 iron, 4 sulfur cluster binding"/>
    <property type="evidence" value="ECO:0007669"/>
    <property type="project" value="UniProtKB-KW"/>
</dbReference>
<name>A0A8J6AW89_9EUKA</name>
<accession>A0A8J6AW89</accession>